<dbReference type="InterPro" id="IPR027417">
    <property type="entry name" value="P-loop_NTPase"/>
</dbReference>
<gene>
    <name evidence="4" type="ORF">Vretimale_15070</name>
</gene>
<dbReference type="GO" id="GO:0005524">
    <property type="term" value="F:ATP binding"/>
    <property type="evidence" value="ECO:0007669"/>
    <property type="project" value="InterPro"/>
</dbReference>
<dbReference type="Proteomes" id="UP000722791">
    <property type="component" value="Unassembled WGS sequence"/>
</dbReference>
<feature type="region of interest" description="Disordered" evidence="2">
    <location>
        <begin position="195"/>
        <end position="247"/>
    </location>
</feature>
<dbReference type="InterPro" id="IPR003960">
    <property type="entry name" value="ATPase_AAA_CS"/>
</dbReference>
<comment type="similarity">
    <text evidence="1">Belongs to the AAA ATPase family.</text>
</comment>
<feature type="compositionally biased region" description="Low complexity" evidence="2">
    <location>
        <begin position="708"/>
        <end position="718"/>
    </location>
</feature>
<evidence type="ECO:0000256" key="1">
    <source>
        <dbReference type="ARBA" id="ARBA00006914"/>
    </source>
</evidence>
<reference evidence="4" key="1">
    <citation type="journal article" date="2021" name="Proc. Natl. Acad. Sci. U.S.A.">
        <title>Three genomes in the algal genus Volvox reveal the fate of a haploid sex-determining region after a transition to homothallism.</title>
        <authorList>
            <person name="Yamamoto K."/>
            <person name="Hamaji T."/>
            <person name="Kawai-Toyooka H."/>
            <person name="Matsuzaki R."/>
            <person name="Takahashi F."/>
            <person name="Nishimura Y."/>
            <person name="Kawachi M."/>
            <person name="Noguchi H."/>
            <person name="Minakuchi Y."/>
            <person name="Umen J.G."/>
            <person name="Toyoda A."/>
            <person name="Nozaki H."/>
        </authorList>
    </citation>
    <scope>NUCLEOTIDE SEQUENCE</scope>
    <source>
        <strain evidence="4">NIES-3785</strain>
    </source>
</reference>
<feature type="compositionally biased region" description="Gly residues" evidence="2">
    <location>
        <begin position="223"/>
        <end position="239"/>
    </location>
</feature>
<feature type="non-terminal residue" evidence="4">
    <location>
        <position position="1"/>
    </location>
</feature>
<dbReference type="SUPFAM" id="SSF52540">
    <property type="entry name" value="P-loop containing nucleoside triphosphate hydrolases"/>
    <property type="match status" value="1"/>
</dbReference>
<dbReference type="GO" id="GO:0016887">
    <property type="term" value="F:ATP hydrolysis activity"/>
    <property type="evidence" value="ECO:0007669"/>
    <property type="project" value="InterPro"/>
</dbReference>
<dbReference type="InterPro" id="IPR050304">
    <property type="entry name" value="MT-severing_AAA_ATPase"/>
</dbReference>
<name>A0A8J4GQ11_9CHLO</name>
<dbReference type="PANTHER" id="PTHR23074">
    <property type="entry name" value="AAA DOMAIN-CONTAINING"/>
    <property type="match status" value="1"/>
</dbReference>
<accession>A0A8J4GQ11</accession>
<protein>
    <recommendedName>
        <fullName evidence="3">AAA+ ATPase domain-containing protein</fullName>
    </recommendedName>
</protein>
<dbReference type="PROSITE" id="PS00674">
    <property type="entry name" value="AAA"/>
    <property type="match status" value="1"/>
</dbReference>
<feature type="region of interest" description="Disordered" evidence="2">
    <location>
        <begin position="512"/>
        <end position="532"/>
    </location>
</feature>
<dbReference type="PANTHER" id="PTHR23074:SF17">
    <property type="entry name" value="FIDGETIN-LIKE PROTEIN 1"/>
    <property type="match status" value="1"/>
</dbReference>
<evidence type="ECO:0000259" key="3">
    <source>
        <dbReference type="SMART" id="SM00382"/>
    </source>
</evidence>
<sequence length="821" mass="85583">MGNSTSTTSDRQESAPFHKARDAAAGLPAGRDRDHSAASSEPSKAAVARYVAPQSAPQSRIVVDIRSANLDRDYNVYIRQEPQRDIDVASAWSGIQALGALCITVLTIQKLWEDIKFIRLLRRELSTLVGSLTDASGSLDAGSGDGSNGASRPVRPRGASGRTNSPPSSSPPMGAGLDARQLDFHLSELSELLGGGRGANEQAAGGKGGSGPQSDSVTAAAKAGGGAGGGSSGAGGGQQHHGPGAAAAAAAATGSAFTQRETTWASISGLTEVKILLQEATVLPTLRPDLFQGIRQPPKALLLFGPPGTGKTLLARAVAAESRASFFPVTGSSVLSMWYGQSEQNVKALFEKARRRQPAIIFIDEVDSLLGKRSSGGPRDSNPDRRVTNEFLAFIDGIQTRQGGTSGSGGPGVGGDEGDTRVVVIAATNAPWDLDEAALSRFSRRIYVPLPDKATREALMRAAMEGISCDVSGAEWRRLAERCEKYSGRDLVQVCREAAMRPLRDLWGRRLLEGTPPAADGDGTAAGPMSQQTAVAQQRLVDLVAKSLWASAPASASAGMCAPPSPPPPPSAGGAAKNAAAGRIRRFRLGFGWAGFGGDRYMQSKKQARRELERWKRRHGATWCDVGLIMQQAESVVEGRRRAGDGARDPDPATTTATSTTAAAATAAQAASHQEAMASAPSPFPASSPSGIHQSLDSYLSTGSTDNQQQQQQEQHCVQNQQKDTGVVEVCHQPAVNCAVRSGPLPMGTECSSRIVRLTVKVEAKAKSSALSVPSSAAAAVGDQGRSECGGDQEHECVKVRLEVEESGAAAAAAAAVREQR</sequence>
<feature type="region of interest" description="Disordered" evidence="2">
    <location>
        <begin position="636"/>
        <end position="718"/>
    </location>
</feature>
<feature type="compositionally biased region" description="Basic and acidic residues" evidence="2">
    <location>
        <begin position="637"/>
        <end position="651"/>
    </location>
</feature>
<evidence type="ECO:0000313" key="5">
    <source>
        <dbReference type="Proteomes" id="UP000722791"/>
    </source>
</evidence>
<comment type="caution">
    <text evidence="4">The sequence shown here is derived from an EMBL/GenBank/DDBJ whole genome shotgun (WGS) entry which is preliminary data.</text>
</comment>
<feature type="region of interest" description="Disordered" evidence="2">
    <location>
        <begin position="1"/>
        <end position="45"/>
    </location>
</feature>
<feature type="region of interest" description="Disordered" evidence="2">
    <location>
        <begin position="556"/>
        <end position="579"/>
    </location>
</feature>
<dbReference type="InterPro" id="IPR003593">
    <property type="entry name" value="AAA+_ATPase"/>
</dbReference>
<dbReference type="Pfam" id="PF17862">
    <property type="entry name" value="AAA_lid_3"/>
    <property type="match status" value="1"/>
</dbReference>
<proteinExistence type="inferred from homology"/>
<feature type="compositionally biased region" description="Polar residues" evidence="2">
    <location>
        <begin position="691"/>
        <end position="707"/>
    </location>
</feature>
<dbReference type="Gene3D" id="3.40.50.300">
    <property type="entry name" value="P-loop containing nucleotide triphosphate hydrolases"/>
    <property type="match status" value="1"/>
</dbReference>
<feature type="region of interest" description="Disordered" evidence="2">
    <location>
        <begin position="134"/>
        <end position="177"/>
    </location>
</feature>
<dbReference type="AlphaFoldDB" id="A0A8J4GQ11"/>
<feature type="compositionally biased region" description="Low complexity" evidence="2">
    <location>
        <begin position="652"/>
        <end position="690"/>
    </location>
</feature>
<dbReference type="SMART" id="SM00382">
    <property type="entry name" value="AAA"/>
    <property type="match status" value="1"/>
</dbReference>
<feature type="compositionally biased region" description="Low complexity" evidence="2">
    <location>
        <begin position="514"/>
        <end position="528"/>
    </location>
</feature>
<evidence type="ECO:0000313" key="4">
    <source>
        <dbReference type="EMBL" id="GIM11585.1"/>
    </source>
</evidence>
<dbReference type="EMBL" id="BNCQ01000039">
    <property type="protein sequence ID" value="GIM11585.1"/>
    <property type="molecule type" value="Genomic_DNA"/>
</dbReference>
<dbReference type="Gene3D" id="1.10.8.60">
    <property type="match status" value="1"/>
</dbReference>
<dbReference type="Pfam" id="PF00004">
    <property type="entry name" value="AAA"/>
    <property type="match status" value="1"/>
</dbReference>
<dbReference type="InterPro" id="IPR041569">
    <property type="entry name" value="AAA_lid_3"/>
</dbReference>
<evidence type="ECO:0000256" key="2">
    <source>
        <dbReference type="SAM" id="MobiDB-lite"/>
    </source>
</evidence>
<dbReference type="InterPro" id="IPR003959">
    <property type="entry name" value="ATPase_AAA_core"/>
</dbReference>
<feature type="domain" description="AAA+ ATPase" evidence="3">
    <location>
        <begin position="297"/>
        <end position="452"/>
    </location>
</feature>
<organism evidence="4 5">
    <name type="scientific">Volvox reticuliferus</name>
    <dbReference type="NCBI Taxonomy" id="1737510"/>
    <lineage>
        <taxon>Eukaryota</taxon>
        <taxon>Viridiplantae</taxon>
        <taxon>Chlorophyta</taxon>
        <taxon>core chlorophytes</taxon>
        <taxon>Chlorophyceae</taxon>
        <taxon>CS clade</taxon>
        <taxon>Chlamydomonadales</taxon>
        <taxon>Volvocaceae</taxon>
        <taxon>Volvox</taxon>
    </lineage>
</organism>